<evidence type="ECO:0000256" key="1">
    <source>
        <dbReference type="ARBA" id="ARBA00001936"/>
    </source>
</evidence>
<evidence type="ECO:0000313" key="11">
    <source>
        <dbReference type="Proteomes" id="UP000256621"/>
    </source>
</evidence>
<dbReference type="OrthoDB" id="9802805at2"/>
<dbReference type="InterPro" id="IPR015797">
    <property type="entry name" value="NUDIX_hydrolase-like_dom_sf"/>
</dbReference>
<dbReference type="Gene3D" id="3.90.79.10">
    <property type="entry name" value="Nucleoside Triphosphate Pyrophosphohydrolase"/>
    <property type="match status" value="1"/>
</dbReference>
<dbReference type="PANTHER" id="PTHR12992:SF11">
    <property type="entry name" value="MITOCHONDRIAL COENZYME A DIPHOSPHATASE NUDT8"/>
    <property type="match status" value="1"/>
</dbReference>
<organism evidence="9 10">
    <name type="scientific">Cutibacterium acnes</name>
    <name type="common">Propionibacterium acnes</name>
    <dbReference type="NCBI Taxonomy" id="1747"/>
    <lineage>
        <taxon>Bacteria</taxon>
        <taxon>Bacillati</taxon>
        <taxon>Actinomycetota</taxon>
        <taxon>Actinomycetes</taxon>
        <taxon>Propionibacteriales</taxon>
        <taxon>Propionibacteriaceae</taxon>
        <taxon>Cutibacterium</taxon>
    </lineage>
</organism>
<name>A0A2B7JRY8_CUTAC</name>
<dbReference type="SUPFAM" id="SSF55811">
    <property type="entry name" value="Nudix"/>
    <property type="match status" value="1"/>
</dbReference>
<evidence type="ECO:0000256" key="4">
    <source>
        <dbReference type="ARBA" id="ARBA00022801"/>
    </source>
</evidence>
<proteinExistence type="predicted"/>
<evidence type="ECO:0000313" key="8">
    <source>
        <dbReference type="EMBL" id="AXM06862.1"/>
    </source>
</evidence>
<evidence type="ECO:0000313" key="9">
    <source>
        <dbReference type="EMBL" id="PGF35085.1"/>
    </source>
</evidence>
<dbReference type="Pfam" id="PF00293">
    <property type="entry name" value="NUDIX"/>
    <property type="match status" value="1"/>
</dbReference>
<evidence type="ECO:0000259" key="7">
    <source>
        <dbReference type="PROSITE" id="PS51462"/>
    </source>
</evidence>
<keyword evidence="4" id="KW-0378">Hydrolase</keyword>
<evidence type="ECO:0000256" key="6">
    <source>
        <dbReference type="ARBA" id="ARBA00023211"/>
    </source>
</evidence>
<dbReference type="PROSITE" id="PS51462">
    <property type="entry name" value="NUDIX"/>
    <property type="match status" value="1"/>
</dbReference>
<evidence type="ECO:0000256" key="3">
    <source>
        <dbReference type="ARBA" id="ARBA00022723"/>
    </source>
</evidence>
<dbReference type="Proteomes" id="UP000256621">
    <property type="component" value="Chromosome"/>
</dbReference>
<evidence type="ECO:0000256" key="2">
    <source>
        <dbReference type="ARBA" id="ARBA00001946"/>
    </source>
</evidence>
<reference evidence="8 11" key="2">
    <citation type="submission" date="2018-08" db="EMBL/GenBank/DDBJ databases">
        <title>Genome sequencing of Cutibacterium acnes KCOM 1315.</title>
        <authorList>
            <person name="Kook J.-K."/>
            <person name="Park S.-N."/>
            <person name="Lim Y.K."/>
        </authorList>
    </citation>
    <scope>NUCLEOTIDE SEQUENCE [LARGE SCALE GENOMIC DNA]</scope>
    <source>
        <strain evidence="8 11">KCOM 1315</strain>
    </source>
</reference>
<dbReference type="InterPro" id="IPR045121">
    <property type="entry name" value="CoAse"/>
</dbReference>
<dbReference type="GO" id="GO:0046872">
    <property type="term" value="F:metal ion binding"/>
    <property type="evidence" value="ECO:0007669"/>
    <property type="project" value="UniProtKB-KW"/>
</dbReference>
<keyword evidence="5" id="KW-0460">Magnesium</keyword>
<sequence length="218" mass="23371">MSHLSALIASLGRDDPDFSVGRRPGGGRSSAVLALISEEGNDIVLTRRPLSLRHHAGQVALPGGRAENTDETIVDTALREAHEEVGLDRRLVTVRGVLPTAHVAASGSDVTTVIATWSGAGTVGVVDPAEVAMVQRVRLADLANPAARATTRHPSGYRGPAFVLPDIFVWGFTAHVLDALLDRGGWSRPWDRERMVEIPEGYLGARRLPEEMTPNDIP</sequence>
<accession>A0A2B7JRY8</accession>
<dbReference type="OMA" id="WERPWDR"/>
<feature type="domain" description="Nudix hydrolase" evidence="7">
    <location>
        <begin position="26"/>
        <end position="164"/>
    </location>
</feature>
<evidence type="ECO:0000256" key="5">
    <source>
        <dbReference type="ARBA" id="ARBA00022842"/>
    </source>
</evidence>
<keyword evidence="6" id="KW-0464">Manganese</keyword>
<dbReference type="Proteomes" id="UP000226191">
    <property type="component" value="Unassembled WGS sequence"/>
</dbReference>
<dbReference type="CDD" id="cd03426">
    <property type="entry name" value="NUDIX_CoAse_Nudt7"/>
    <property type="match status" value="1"/>
</dbReference>
<gene>
    <name evidence="9" type="ORF">B1B09_05620</name>
    <name evidence="8" type="ORF">DXN06_06695</name>
</gene>
<dbReference type="GO" id="GO:0010945">
    <property type="term" value="F:coenzyme A diphosphatase activity"/>
    <property type="evidence" value="ECO:0007669"/>
    <property type="project" value="InterPro"/>
</dbReference>
<dbReference type="InterPro" id="IPR000086">
    <property type="entry name" value="NUDIX_hydrolase_dom"/>
</dbReference>
<dbReference type="EMBL" id="MVCE01000002">
    <property type="protein sequence ID" value="PGF35085.1"/>
    <property type="molecule type" value="Genomic_DNA"/>
</dbReference>
<keyword evidence="3" id="KW-0479">Metal-binding</keyword>
<dbReference type="AlphaFoldDB" id="A0A2B7JRY8"/>
<reference evidence="9 10" key="1">
    <citation type="submission" date="2017-02" db="EMBL/GenBank/DDBJ databases">
        <title>Prevalence of linear plasmids in Cutibacterium acnes isolates obtained from cancerous prostatic tissue.</title>
        <authorList>
            <person name="Davidsson S."/>
            <person name="Bruggemann H."/>
        </authorList>
    </citation>
    <scope>NUCLEOTIDE SEQUENCE [LARGE SCALE GENOMIC DNA]</scope>
    <source>
        <strain evidence="9 10">11-78</strain>
    </source>
</reference>
<dbReference type="PANTHER" id="PTHR12992">
    <property type="entry name" value="NUDIX HYDROLASE"/>
    <property type="match status" value="1"/>
</dbReference>
<evidence type="ECO:0000313" key="10">
    <source>
        <dbReference type="Proteomes" id="UP000226191"/>
    </source>
</evidence>
<dbReference type="EMBL" id="CP031442">
    <property type="protein sequence ID" value="AXM06862.1"/>
    <property type="molecule type" value="Genomic_DNA"/>
</dbReference>
<comment type="cofactor">
    <cofactor evidence="2">
        <name>Mg(2+)</name>
        <dbReference type="ChEBI" id="CHEBI:18420"/>
    </cofactor>
</comment>
<protein>
    <submittedName>
        <fullName evidence="8">CoA pyrophosphatase</fullName>
    </submittedName>
    <submittedName>
        <fullName evidence="9">Coenzyme A pyrophosphatase</fullName>
    </submittedName>
</protein>
<comment type="cofactor">
    <cofactor evidence="1">
        <name>Mn(2+)</name>
        <dbReference type="ChEBI" id="CHEBI:29035"/>
    </cofactor>
</comment>